<gene>
    <name evidence="3" type="ORF">B0H16DRAFT_687172</name>
</gene>
<keyword evidence="1" id="KW-0812">Transmembrane</keyword>
<organism evidence="3 4">
    <name type="scientific">Mycena metata</name>
    <dbReference type="NCBI Taxonomy" id="1033252"/>
    <lineage>
        <taxon>Eukaryota</taxon>
        <taxon>Fungi</taxon>
        <taxon>Dikarya</taxon>
        <taxon>Basidiomycota</taxon>
        <taxon>Agaricomycotina</taxon>
        <taxon>Agaricomycetes</taxon>
        <taxon>Agaricomycetidae</taxon>
        <taxon>Agaricales</taxon>
        <taxon>Marasmiineae</taxon>
        <taxon>Mycenaceae</taxon>
        <taxon>Mycena</taxon>
    </lineage>
</organism>
<feature type="domain" description="F-box" evidence="2">
    <location>
        <begin position="1"/>
        <end position="47"/>
    </location>
</feature>
<dbReference type="EMBL" id="JARKIB010000046">
    <property type="protein sequence ID" value="KAJ7756587.1"/>
    <property type="molecule type" value="Genomic_DNA"/>
</dbReference>
<accession>A0AAD7NDX2</accession>
<sequence length="487" mass="54259">MLNLPVELLETIFSFVDREGIRALFQVSRFLRELTLRHLLSRYHLRMTDVRSGIINLPPGAHFLLPILHSISPIQELTIPAEKRRLARLVSILHELPQIPQVLIRGHIYATSNITAAALIAVLSRNGRDPIVLVGLGKVTLSLPRRGVPLKKRLWLIPLPEVRRYSFAVAIKDLFWASILGLPFVLVLIIASICNIYVTVEWLWRRASTPPLDLVSRIMQDLGVMTGNSMRIQTLFALGNKNQFTLVTFAGDTALHIPRIPRFSRAMSTAVLESLDLGYKLRKLTIDVDASVDLSALISCLHRHEAHTELTLRTGALHAPSLSAESPPASYSGRLDRLSTPAVYVPHLLRVERLLTTLTITPAPGPRHLSRALSAIAAHPGPLLSVLAVYLRPPAHNLPWRLAADRDVEAASANFHSIRRLILNVALKFTAQDVELLPRWLGRFPALEHFEIRGGAVSSSQQPELREAITTTYMRINGTGLAVMFFL</sequence>
<dbReference type="CDD" id="cd09917">
    <property type="entry name" value="F-box_SF"/>
    <property type="match status" value="1"/>
</dbReference>
<comment type="caution">
    <text evidence="3">The sequence shown here is derived from an EMBL/GenBank/DDBJ whole genome shotgun (WGS) entry which is preliminary data.</text>
</comment>
<dbReference type="SUPFAM" id="SSF81383">
    <property type="entry name" value="F-box domain"/>
    <property type="match status" value="1"/>
</dbReference>
<feature type="transmembrane region" description="Helical" evidence="1">
    <location>
        <begin position="174"/>
        <end position="198"/>
    </location>
</feature>
<dbReference type="InterPro" id="IPR036047">
    <property type="entry name" value="F-box-like_dom_sf"/>
</dbReference>
<keyword evidence="1" id="KW-0472">Membrane</keyword>
<name>A0AAD7NDX2_9AGAR</name>
<dbReference type="InterPro" id="IPR001810">
    <property type="entry name" value="F-box_dom"/>
</dbReference>
<dbReference type="AlphaFoldDB" id="A0AAD7NDX2"/>
<dbReference type="Proteomes" id="UP001215598">
    <property type="component" value="Unassembled WGS sequence"/>
</dbReference>
<proteinExistence type="predicted"/>
<keyword evidence="1" id="KW-1133">Transmembrane helix</keyword>
<reference evidence="3" key="1">
    <citation type="submission" date="2023-03" db="EMBL/GenBank/DDBJ databases">
        <title>Massive genome expansion in bonnet fungi (Mycena s.s.) driven by repeated elements and novel gene families across ecological guilds.</title>
        <authorList>
            <consortium name="Lawrence Berkeley National Laboratory"/>
            <person name="Harder C.B."/>
            <person name="Miyauchi S."/>
            <person name="Viragh M."/>
            <person name="Kuo A."/>
            <person name="Thoen E."/>
            <person name="Andreopoulos B."/>
            <person name="Lu D."/>
            <person name="Skrede I."/>
            <person name="Drula E."/>
            <person name="Henrissat B."/>
            <person name="Morin E."/>
            <person name="Kohler A."/>
            <person name="Barry K."/>
            <person name="LaButti K."/>
            <person name="Morin E."/>
            <person name="Salamov A."/>
            <person name="Lipzen A."/>
            <person name="Mereny Z."/>
            <person name="Hegedus B."/>
            <person name="Baldrian P."/>
            <person name="Stursova M."/>
            <person name="Weitz H."/>
            <person name="Taylor A."/>
            <person name="Grigoriev I.V."/>
            <person name="Nagy L.G."/>
            <person name="Martin F."/>
            <person name="Kauserud H."/>
        </authorList>
    </citation>
    <scope>NUCLEOTIDE SEQUENCE</scope>
    <source>
        <strain evidence="3">CBHHK182m</strain>
    </source>
</reference>
<keyword evidence="4" id="KW-1185">Reference proteome</keyword>
<dbReference type="PROSITE" id="PS50181">
    <property type="entry name" value="FBOX"/>
    <property type="match status" value="1"/>
</dbReference>
<protein>
    <recommendedName>
        <fullName evidence="2">F-box domain-containing protein</fullName>
    </recommendedName>
</protein>
<evidence type="ECO:0000313" key="4">
    <source>
        <dbReference type="Proteomes" id="UP001215598"/>
    </source>
</evidence>
<evidence type="ECO:0000313" key="3">
    <source>
        <dbReference type="EMBL" id="KAJ7756587.1"/>
    </source>
</evidence>
<evidence type="ECO:0000256" key="1">
    <source>
        <dbReference type="SAM" id="Phobius"/>
    </source>
</evidence>
<evidence type="ECO:0000259" key="2">
    <source>
        <dbReference type="PROSITE" id="PS50181"/>
    </source>
</evidence>